<dbReference type="Proteomes" id="UP000000844">
    <property type="component" value="Chromosome"/>
</dbReference>
<dbReference type="PANTHER" id="PTHR43794:SF11">
    <property type="entry name" value="AMIDOHYDROLASE-RELATED DOMAIN-CONTAINING PROTEIN"/>
    <property type="match status" value="1"/>
</dbReference>
<dbReference type="NCBIfam" id="NF006681">
    <property type="entry name" value="PRK09229.1-2"/>
    <property type="match status" value="1"/>
</dbReference>
<dbReference type="InterPro" id="IPR032466">
    <property type="entry name" value="Metal_Hydrolase"/>
</dbReference>
<dbReference type="SUPFAM" id="SSF51556">
    <property type="entry name" value="Metallo-dependent hydrolases"/>
    <property type="match status" value="1"/>
</dbReference>
<dbReference type="GO" id="GO:0016810">
    <property type="term" value="F:hydrolase activity, acting on carbon-nitrogen (but not peptide) bonds"/>
    <property type="evidence" value="ECO:0007669"/>
    <property type="project" value="InterPro"/>
</dbReference>
<evidence type="ECO:0000313" key="3">
    <source>
        <dbReference type="EMBL" id="ADD45405.1"/>
    </source>
</evidence>
<dbReference type="RefSeq" id="WP_013020976.1">
    <property type="nucleotide sequence ID" value="NC_013947.1"/>
</dbReference>
<dbReference type="Gene3D" id="2.30.40.10">
    <property type="entry name" value="Urease, subunit C, domain 1"/>
    <property type="match status" value="1"/>
</dbReference>
<dbReference type="HOGENOM" id="CLU_012358_3_1_11"/>
<keyword evidence="1" id="KW-0378">Hydrolase</keyword>
<name>D3PYX6_STANL</name>
<gene>
    <name evidence="3" type="ordered locus">Snas_5775</name>
</gene>
<organism evidence="3 4">
    <name type="scientific">Stackebrandtia nassauensis (strain DSM 44728 / CIP 108903 / NRRL B-16338 / NBRC 102104 / LLR-40K-21)</name>
    <dbReference type="NCBI Taxonomy" id="446470"/>
    <lineage>
        <taxon>Bacteria</taxon>
        <taxon>Bacillati</taxon>
        <taxon>Actinomycetota</taxon>
        <taxon>Actinomycetes</taxon>
        <taxon>Glycomycetales</taxon>
        <taxon>Glycomycetaceae</taxon>
        <taxon>Stackebrandtia</taxon>
    </lineage>
</organism>
<keyword evidence="4" id="KW-1185">Reference proteome</keyword>
<dbReference type="STRING" id="446470.Snas_5775"/>
<dbReference type="KEGG" id="sna:Snas_5775"/>
<dbReference type="PANTHER" id="PTHR43794">
    <property type="entry name" value="AMINOHYDROLASE SSNA-RELATED"/>
    <property type="match status" value="1"/>
</dbReference>
<dbReference type="SUPFAM" id="SSF51338">
    <property type="entry name" value="Composite domain of metallo-dependent hydrolases"/>
    <property type="match status" value="1"/>
</dbReference>
<protein>
    <submittedName>
        <fullName evidence="3">Formiminoglutamate deiminase</fullName>
    </submittedName>
</protein>
<sequence length="453" mass="47669">MTGYLPQRSYFAERAWLSSTDGLVENVRIDVVAGMIESVVVGEAAPADAVRLPGFVMPGLVNAHSHAFHRALRGRTHGGGGDFWTWREQMYTVARRLDPDSYRALARAVYAEMALAGITTVCEFHYVHHGPDGVPYEDPAAMPQALAQAARETGMFLVYLDTCYLQSDVSGTPLSGPQRRFGDAGIEAWLERVEAVKLARPGPDALGVAIHSVRGCPPEAMRAVARWAREHDAPLHIHLSEQVKENEDCVAVHGLTPAGLCAETGVLGPETTAVHATHLTEADIRLLGDSGTIAGFCPTTERDLADGIGPAAALRAAGSPLSLGSDSHAVIDLFEEARAVELNERLATQRRGIHGAPALLAAATEGGAASAGLSRRAGRIAEGHYADFVAVDTSSVRLAGADDPVAAVVFAASACDVTHVVSGGEVIVEDGRHTMVDDVAGELASVVSALFAD</sequence>
<reference evidence="3 4" key="1">
    <citation type="journal article" date="2009" name="Stand. Genomic Sci.">
        <title>Complete genome sequence of Stackebrandtia nassauensis type strain (LLR-40K-21).</title>
        <authorList>
            <person name="Munk C."/>
            <person name="Lapidus A."/>
            <person name="Copeland A."/>
            <person name="Jando M."/>
            <person name="Mayilraj S."/>
            <person name="Glavina Del Rio T."/>
            <person name="Nolan M."/>
            <person name="Chen F."/>
            <person name="Lucas S."/>
            <person name="Tice H."/>
            <person name="Cheng J.F."/>
            <person name="Han C."/>
            <person name="Detter J.C."/>
            <person name="Bruce D."/>
            <person name="Goodwin L."/>
            <person name="Chain P."/>
            <person name="Pitluck S."/>
            <person name="Goker M."/>
            <person name="Ovchinikova G."/>
            <person name="Pati A."/>
            <person name="Ivanova N."/>
            <person name="Mavromatis K."/>
            <person name="Chen A."/>
            <person name="Palaniappan K."/>
            <person name="Land M."/>
            <person name="Hauser L."/>
            <person name="Chang Y.J."/>
            <person name="Jeffries C.D."/>
            <person name="Bristow J."/>
            <person name="Eisen J.A."/>
            <person name="Markowitz V."/>
            <person name="Hugenholtz P."/>
            <person name="Kyrpides N.C."/>
            <person name="Klenk H.P."/>
        </authorList>
    </citation>
    <scope>NUCLEOTIDE SEQUENCE [LARGE SCALE GENOMIC DNA]</scope>
    <source>
        <strain evidence="4">DSM 44728 / CIP 108903 / NRRL B-16338 / NBRC 102104 / LLR-40K-21</strain>
    </source>
</reference>
<evidence type="ECO:0000256" key="1">
    <source>
        <dbReference type="ARBA" id="ARBA00022801"/>
    </source>
</evidence>
<proteinExistence type="predicted"/>
<feature type="domain" description="Amidohydrolase-related" evidence="2">
    <location>
        <begin position="55"/>
        <end position="426"/>
    </location>
</feature>
<dbReference type="InterPro" id="IPR010252">
    <property type="entry name" value="HutF"/>
</dbReference>
<evidence type="ECO:0000259" key="2">
    <source>
        <dbReference type="Pfam" id="PF01979"/>
    </source>
</evidence>
<dbReference type="InterPro" id="IPR050287">
    <property type="entry name" value="MTA/SAH_deaminase"/>
</dbReference>
<dbReference type="Gene3D" id="3.20.20.140">
    <property type="entry name" value="Metal-dependent hydrolases"/>
    <property type="match status" value="1"/>
</dbReference>
<dbReference type="NCBIfam" id="TIGR02022">
    <property type="entry name" value="hutF"/>
    <property type="match status" value="1"/>
</dbReference>
<dbReference type="InterPro" id="IPR011059">
    <property type="entry name" value="Metal-dep_hydrolase_composite"/>
</dbReference>
<dbReference type="Pfam" id="PF01979">
    <property type="entry name" value="Amidohydro_1"/>
    <property type="match status" value="1"/>
</dbReference>
<dbReference type="OrthoDB" id="3204583at2"/>
<evidence type="ECO:0000313" key="4">
    <source>
        <dbReference type="Proteomes" id="UP000000844"/>
    </source>
</evidence>
<dbReference type="InterPro" id="IPR006680">
    <property type="entry name" value="Amidohydro-rel"/>
</dbReference>
<dbReference type="AlphaFoldDB" id="D3PYX6"/>
<accession>D3PYX6</accession>
<dbReference type="EMBL" id="CP001778">
    <property type="protein sequence ID" value="ADD45405.1"/>
    <property type="molecule type" value="Genomic_DNA"/>
</dbReference>
<dbReference type="eggNOG" id="COG0402">
    <property type="taxonomic scope" value="Bacteria"/>
</dbReference>